<evidence type="ECO:0000256" key="1">
    <source>
        <dbReference type="SAM" id="Phobius"/>
    </source>
</evidence>
<name>A0A0A8YUD0_ARUDO</name>
<dbReference type="PROSITE" id="PS51257">
    <property type="entry name" value="PROKAR_LIPOPROTEIN"/>
    <property type="match status" value="1"/>
</dbReference>
<accession>A0A0A8YUD0</accession>
<organism evidence="2">
    <name type="scientific">Arundo donax</name>
    <name type="common">Giant reed</name>
    <name type="synonym">Donax arundinaceus</name>
    <dbReference type="NCBI Taxonomy" id="35708"/>
    <lineage>
        <taxon>Eukaryota</taxon>
        <taxon>Viridiplantae</taxon>
        <taxon>Streptophyta</taxon>
        <taxon>Embryophyta</taxon>
        <taxon>Tracheophyta</taxon>
        <taxon>Spermatophyta</taxon>
        <taxon>Magnoliopsida</taxon>
        <taxon>Liliopsida</taxon>
        <taxon>Poales</taxon>
        <taxon>Poaceae</taxon>
        <taxon>PACMAD clade</taxon>
        <taxon>Arundinoideae</taxon>
        <taxon>Arundineae</taxon>
        <taxon>Arundo</taxon>
    </lineage>
</organism>
<sequence length="45" mass="5298">MVFKTYLRAGQLIFLLFMYGCFSLTLFPYTECGLCIHWCIQITLV</sequence>
<keyword evidence="1" id="KW-0472">Membrane</keyword>
<reference evidence="2" key="2">
    <citation type="journal article" date="2015" name="Data Brief">
        <title>Shoot transcriptome of the giant reed, Arundo donax.</title>
        <authorList>
            <person name="Barrero R.A."/>
            <person name="Guerrero F.D."/>
            <person name="Moolhuijzen P."/>
            <person name="Goolsby J.A."/>
            <person name="Tidwell J."/>
            <person name="Bellgard S.E."/>
            <person name="Bellgard M.I."/>
        </authorList>
    </citation>
    <scope>NUCLEOTIDE SEQUENCE</scope>
    <source>
        <tissue evidence="2">Shoot tissue taken approximately 20 cm above the soil surface</tissue>
    </source>
</reference>
<proteinExistence type="predicted"/>
<keyword evidence="1" id="KW-1133">Transmembrane helix</keyword>
<feature type="transmembrane region" description="Helical" evidence="1">
    <location>
        <begin position="12"/>
        <end position="30"/>
    </location>
</feature>
<dbReference type="EMBL" id="GBRH01268872">
    <property type="protein sequence ID" value="JAD29023.1"/>
    <property type="molecule type" value="Transcribed_RNA"/>
</dbReference>
<protein>
    <submittedName>
        <fullName evidence="2">Uncharacterized protein</fullName>
    </submittedName>
</protein>
<dbReference type="AlphaFoldDB" id="A0A0A8YUD0"/>
<reference evidence="2" key="1">
    <citation type="submission" date="2014-09" db="EMBL/GenBank/DDBJ databases">
        <authorList>
            <person name="Magalhaes I.L.F."/>
            <person name="Oliveira U."/>
            <person name="Santos F.R."/>
            <person name="Vidigal T.H.D.A."/>
            <person name="Brescovit A.D."/>
            <person name="Santos A.J."/>
        </authorList>
    </citation>
    <scope>NUCLEOTIDE SEQUENCE</scope>
    <source>
        <tissue evidence="2">Shoot tissue taken approximately 20 cm above the soil surface</tissue>
    </source>
</reference>
<keyword evidence="1" id="KW-0812">Transmembrane</keyword>
<evidence type="ECO:0000313" key="2">
    <source>
        <dbReference type="EMBL" id="JAD29023.1"/>
    </source>
</evidence>